<evidence type="ECO:0000313" key="1">
    <source>
        <dbReference type="EMBL" id="EAV40491.1"/>
    </source>
</evidence>
<dbReference type="EMBL" id="AAUW01000030">
    <property type="protein sequence ID" value="EAV40491.1"/>
    <property type="molecule type" value="Genomic_DNA"/>
</dbReference>
<dbReference type="AlphaFoldDB" id="A0P3D8"/>
<proteinExistence type="predicted"/>
<sequence>MFPRYPMKLGQLNLARMNMARMNQCRDWPQKALAASTTCGCKTDSPRMRLEKFAQLV</sequence>
<comment type="caution">
    <text evidence="1">The sequence shown here is derived from an EMBL/GenBank/DDBJ whole genome shotgun (WGS) entry which is preliminary data.</text>
</comment>
<reference evidence="1 2" key="1">
    <citation type="submission" date="2006-05" db="EMBL/GenBank/DDBJ databases">
        <authorList>
            <person name="King G."/>
            <person name="Ferriera S."/>
            <person name="Johnson J."/>
            <person name="Kravitz S."/>
            <person name="Beeson K."/>
            <person name="Sutton G."/>
            <person name="Rogers Y.-H."/>
            <person name="Friedman R."/>
            <person name="Frazier M."/>
            <person name="Venter J.C."/>
        </authorList>
    </citation>
    <scope>NUCLEOTIDE SEQUENCE [LARGE SCALE GENOMIC DNA]</scope>
    <source>
        <strain evidence="2">ATCC 25650 / DSM 13394 / JCM 20685 / NBRC 16684 / NCIMB 2208 / IAM 12614 / B1</strain>
    </source>
</reference>
<accession>A0P3D8</accession>
<evidence type="ECO:0000313" key="2">
    <source>
        <dbReference type="Proteomes" id="UP000004848"/>
    </source>
</evidence>
<name>A0P3D8_ROSAI</name>
<dbReference type="Proteomes" id="UP000004848">
    <property type="component" value="Unassembled WGS sequence"/>
</dbReference>
<organism evidence="1 2">
    <name type="scientific">Roseibium aggregatum (strain ATCC 25650 / DSM 13394 / JCM 20685 / NBRC 16684 / NCIMB 2208 / IAM 12614 / B1)</name>
    <name type="common">Stappia aggregata</name>
    <dbReference type="NCBI Taxonomy" id="384765"/>
    <lineage>
        <taxon>Bacteria</taxon>
        <taxon>Pseudomonadati</taxon>
        <taxon>Pseudomonadota</taxon>
        <taxon>Alphaproteobacteria</taxon>
        <taxon>Hyphomicrobiales</taxon>
        <taxon>Stappiaceae</taxon>
        <taxon>Roseibium</taxon>
    </lineage>
</organism>
<gene>
    <name evidence="1" type="ORF">SIAM614_05466</name>
</gene>
<protein>
    <submittedName>
        <fullName evidence="1">Uncharacterized protein</fullName>
    </submittedName>
</protein>